<keyword evidence="2 5" id="KW-0812">Transmembrane</keyword>
<evidence type="ECO:0000256" key="5">
    <source>
        <dbReference type="SAM" id="Phobius"/>
    </source>
</evidence>
<organism evidence="7 8">
    <name type="scientific">Aerococcus sanguinicola</name>
    <dbReference type="NCBI Taxonomy" id="119206"/>
    <lineage>
        <taxon>Bacteria</taxon>
        <taxon>Bacillati</taxon>
        <taxon>Bacillota</taxon>
        <taxon>Bacilli</taxon>
        <taxon>Lactobacillales</taxon>
        <taxon>Aerococcaceae</taxon>
        <taxon>Aerococcus</taxon>
    </lineage>
</organism>
<protein>
    <recommendedName>
        <fullName evidence="6">ABC-2 type transporter transmembrane domain-containing protein</fullName>
    </recommendedName>
</protein>
<evidence type="ECO:0000313" key="7">
    <source>
        <dbReference type="EMBL" id="KAA9301197.1"/>
    </source>
</evidence>
<feature type="transmembrane region" description="Helical" evidence="5">
    <location>
        <begin position="122"/>
        <end position="142"/>
    </location>
</feature>
<dbReference type="EMBL" id="VYWO01000002">
    <property type="protein sequence ID" value="KAA9301197.1"/>
    <property type="molecule type" value="Genomic_DNA"/>
</dbReference>
<gene>
    <name evidence="7" type="ORF">F6I03_04835</name>
</gene>
<evidence type="ECO:0000256" key="2">
    <source>
        <dbReference type="ARBA" id="ARBA00022692"/>
    </source>
</evidence>
<dbReference type="GO" id="GO:0140359">
    <property type="term" value="F:ABC-type transporter activity"/>
    <property type="evidence" value="ECO:0007669"/>
    <property type="project" value="InterPro"/>
</dbReference>
<sequence length="229" mass="26193">MLRQSQILLKLRLKIYQTNFQYLIAVVAPYLFVLFYQMIFDSDQISSDYKLFMILPLLYSISLGQLIIPVISEEKEKHNLKELKLSNVSGPAYLFSFLFFPVTLTLLGLVLIPFFLGADYSLAYFVVTILTGIILSLLYLIINLACRSVNEAQAVAVLLILVIMALPLLAFINETVADVAHFSFLSLFISYFLEDFESIWQTSSFWISLAWLLAFLGISHFLYQRVVKA</sequence>
<keyword evidence="4 5" id="KW-0472">Membrane</keyword>
<feature type="transmembrane region" description="Helical" evidence="5">
    <location>
        <begin position="92"/>
        <end position="116"/>
    </location>
</feature>
<dbReference type="AlphaFoldDB" id="A0A5N1GJN9"/>
<proteinExistence type="predicted"/>
<comment type="subcellular location">
    <subcellularLocation>
        <location evidence="1">Membrane</location>
        <topology evidence="1">Multi-pass membrane protein</topology>
    </subcellularLocation>
</comment>
<accession>A0A5N1GJN9</accession>
<dbReference type="RefSeq" id="WP_070430214.1">
    <property type="nucleotide sequence ID" value="NZ_VYWO01000002.1"/>
</dbReference>
<feature type="transmembrane region" description="Helical" evidence="5">
    <location>
        <begin position="154"/>
        <end position="172"/>
    </location>
</feature>
<feature type="transmembrane region" description="Helical" evidence="5">
    <location>
        <begin position="20"/>
        <end position="39"/>
    </location>
</feature>
<feature type="transmembrane region" description="Helical" evidence="5">
    <location>
        <begin position="51"/>
        <end position="71"/>
    </location>
</feature>
<feature type="domain" description="ABC-2 type transporter transmembrane" evidence="6">
    <location>
        <begin position="11"/>
        <end position="165"/>
    </location>
</feature>
<dbReference type="InterPro" id="IPR013525">
    <property type="entry name" value="ABC2_TM"/>
</dbReference>
<name>A0A5N1GJN9_9LACT</name>
<evidence type="ECO:0000256" key="3">
    <source>
        <dbReference type="ARBA" id="ARBA00022989"/>
    </source>
</evidence>
<keyword evidence="3 5" id="KW-1133">Transmembrane helix</keyword>
<reference evidence="7 8" key="1">
    <citation type="submission" date="2019-09" db="EMBL/GenBank/DDBJ databases">
        <title>Draft genome sequence assemblies of isolates from the urinary tract.</title>
        <authorList>
            <person name="Mores C.R."/>
            <person name="Putonti C."/>
            <person name="Wolfe A.J."/>
        </authorList>
    </citation>
    <scope>NUCLEOTIDE SEQUENCE [LARGE SCALE GENOMIC DNA]</scope>
    <source>
        <strain evidence="7 8">UMB623</strain>
    </source>
</reference>
<feature type="transmembrane region" description="Helical" evidence="5">
    <location>
        <begin position="205"/>
        <end position="223"/>
    </location>
</feature>
<evidence type="ECO:0000259" key="6">
    <source>
        <dbReference type="Pfam" id="PF01061"/>
    </source>
</evidence>
<dbReference type="Pfam" id="PF01061">
    <property type="entry name" value="ABC2_membrane"/>
    <property type="match status" value="1"/>
</dbReference>
<dbReference type="GO" id="GO:0016020">
    <property type="term" value="C:membrane"/>
    <property type="evidence" value="ECO:0007669"/>
    <property type="project" value="UniProtKB-SubCell"/>
</dbReference>
<dbReference type="Proteomes" id="UP000327148">
    <property type="component" value="Unassembled WGS sequence"/>
</dbReference>
<evidence type="ECO:0000256" key="4">
    <source>
        <dbReference type="ARBA" id="ARBA00023136"/>
    </source>
</evidence>
<evidence type="ECO:0000256" key="1">
    <source>
        <dbReference type="ARBA" id="ARBA00004141"/>
    </source>
</evidence>
<evidence type="ECO:0000313" key="8">
    <source>
        <dbReference type="Proteomes" id="UP000327148"/>
    </source>
</evidence>
<comment type="caution">
    <text evidence="7">The sequence shown here is derived from an EMBL/GenBank/DDBJ whole genome shotgun (WGS) entry which is preliminary data.</text>
</comment>